<dbReference type="AlphaFoldDB" id="A0A2H1WCB0"/>
<name>A0A2H1WCB0_SPOFR</name>
<dbReference type="GO" id="GO:0005509">
    <property type="term" value="F:calcium ion binding"/>
    <property type="evidence" value="ECO:0007669"/>
    <property type="project" value="TreeGrafter"/>
</dbReference>
<feature type="domain" description="C2CD5 C-terminal" evidence="1">
    <location>
        <begin position="42"/>
        <end position="131"/>
    </location>
</feature>
<dbReference type="EMBL" id="ODYU01007581">
    <property type="protein sequence ID" value="SOQ50472.1"/>
    <property type="molecule type" value="Genomic_DNA"/>
</dbReference>
<dbReference type="GO" id="GO:0010828">
    <property type="term" value="P:positive regulation of D-glucose transmembrane transport"/>
    <property type="evidence" value="ECO:0007669"/>
    <property type="project" value="TreeGrafter"/>
</dbReference>
<dbReference type="GO" id="GO:0090314">
    <property type="term" value="P:positive regulation of protein targeting to membrane"/>
    <property type="evidence" value="ECO:0007669"/>
    <property type="project" value="TreeGrafter"/>
</dbReference>
<dbReference type="Pfam" id="PF23128">
    <property type="entry name" value="YbjQ_4"/>
    <property type="match status" value="1"/>
</dbReference>
<dbReference type="GO" id="GO:0031340">
    <property type="term" value="P:positive regulation of vesicle fusion"/>
    <property type="evidence" value="ECO:0007669"/>
    <property type="project" value="TreeGrafter"/>
</dbReference>
<organism evidence="2">
    <name type="scientific">Spodoptera frugiperda</name>
    <name type="common">Fall armyworm</name>
    <dbReference type="NCBI Taxonomy" id="7108"/>
    <lineage>
        <taxon>Eukaryota</taxon>
        <taxon>Metazoa</taxon>
        <taxon>Ecdysozoa</taxon>
        <taxon>Arthropoda</taxon>
        <taxon>Hexapoda</taxon>
        <taxon>Insecta</taxon>
        <taxon>Pterygota</taxon>
        <taxon>Neoptera</taxon>
        <taxon>Endopterygota</taxon>
        <taxon>Lepidoptera</taxon>
        <taxon>Glossata</taxon>
        <taxon>Ditrysia</taxon>
        <taxon>Noctuoidea</taxon>
        <taxon>Noctuidae</taxon>
        <taxon>Amphipyrinae</taxon>
        <taxon>Spodoptera</taxon>
    </lineage>
</organism>
<evidence type="ECO:0000313" key="2">
    <source>
        <dbReference type="EMBL" id="SOQ50472.1"/>
    </source>
</evidence>
<dbReference type="GO" id="GO:0065002">
    <property type="term" value="P:intracellular protein transmembrane transport"/>
    <property type="evidence" value="ECO:0007669"/>
    <property type="project" value="TreeGrafter"/>
</dbReference>
<gene>
    <name evidence="2" type="ORF">SFRICE_027346</name>
</gene>
<reference evidence="2" key="1">
    <citation type="submission" date="2016-07" db="EMBL/GenBank/DDBJ databases">
        <authorList>
            <person name="Bretaudeau A."/>
        </authorList>
    </citation>
    <scope>NUCLEOTIDE SEQUENCE</scope>
    <source>
        <strain evidence="2">Rice</strain>
        <tissue evidence="2">Whole body</tissue>
    </source>
</reference>
<accession>A0A2H1WCB0</accession>
<dbReference type="GO" id="GO:0072659">
    <property type="term" value="P:protein localization to plasma membrane"/>
    <property type="evidence" value="ECO:0007669"/>
    <property type="project" value="TreeGrafter"/>
</dbReference>
<dbReference type="GO" id="GO:0005886">
    <property type="term" value="C:plasma membrane"/>
    <property type="evidence" value="ECO:0007669"/>
    <property type="project" value="TreeGrafter"/>
</dbReference>
<dbReference type="PANTHER" id="PTHR37412">
    <property type="entry name" value="C2 DOMAIN-CONTAINING PROTEIN 5"/>
    <property type="match status" value="1"/>
</dbReference>
<dbReference type="InterPro" id="IPR057815">
    <property type="entry name" value="C2CD5_C"/>
</dbReference>
<sequence length="179" mass="19622">MCPVYGNRLTPYYMGLTVALHAMMCTSAYPFGDKRIPTTVSLTTLSHISGSRISRRLCALRLLFVRETTAVRELGGLSGFLHTFTCEVMAIVRAYTAALGGNALTSFYITQLMLQDNAHKNQNLSLVAACGLRWFGVDAAWSRRGADWSAPAAEPQERVHHVLPLHAGVQELRVVADQG</sequence>
<dbReference type="GO" id="GO:0005544">
    <property type="term" value="F:calcium-dependent phospholipid binding"/>
    <property type="evidence" value="ECO:0007669"/>
    <property type="project" value="InterPro"/>
</dbReference>
<dbReference type="PANTHER" id="PTHR37412:SF2">
    <property type="entry name" value="C2 DOMAIN-CONTAINING PROTEIN 5"/>
    <property type="match status" value="1"/>
</dbReference>
<evidence type="ECO:0000259" key="1">
    <source>
        <dbReference type="Pfam" id="PF23128"/>
    </source>
</evidence>
<proteinExistence type="predicted"/>
<dbReference type="InterPro" id="IPR038983">
    <property type="entry name" value="C2CD5"/>
</dbReference>
<protein>
    <submittedName>
        <fullName evidence="2">SFRICE_027346</fullName>
    </submittedName>
</protein>